<gene>
    <name evidence="2" type="ORF">pipiens_013946</name>
</gene>
<accession>A0ABD1CWG1</accession>
<protein>
    <submittedName>
        <fullName evidence="2">Uncharacterized protein</fullName>
    </submittedName>
</protein>
<dbReference type="Proteomes" id="UP001562425">
    <property type="component" value="Unassembled WGS sequence"/>
</dbReference>
<organism evidence="2 3">
    <name type="scientific">Culex pipiens pipiens</name>
    <name type="common">Northern house mosquito</name>
    <dbReference type="NCBI Taxonomy" id="38569"/>
    <lineage>
        <taxon>Eukaryota</taxon>
        <taxon>Metazoa</taxon>
        <taxon>Ecdysozoa</taxon>
        <taxon>Arthropoda</taxon>
        <taxon>Hexapoda</taxon>
        <taxon>Insecta</taxon>
        <taxon>Pterygota</taxon>
        <taxon>Neoptera</taxon>
        <taxon>Endopterygota</taxon>
        <taxon>Diptera</taxon>
        <taxon>Nematocera</taxon>
        <taxon>Culicoidea</taxon>
        <taxon>Culicidae</taxon>
        <taxon>Culicinae</taxon>
        <taxon>Culicini</taxon>
        <taxon>Culex</taxon>
        <taxon>Culex</taxon>
    </lineage>
</organism>
<dbReference type="EMBL" id="JBEHCU010008967">
    <property type="protein sequence ID" value="KAL1380767.1"/>
    <property type="molecule type" value="Genomic_DNA"/>
</dbReference>
<feature type="region of interest" description="Disordered" evidence="1">
    <location>
        <begin position="60"/>
        <end position="113"/>
    </location>
</feature>
<evidence type="ECO:0000256" key="1">
    <source>
        <dbReference type="SAM" id="MobiDB-lite"/>
    </source>
</evidence>
<evidence type="ECO:0000313" key="2">
    <source>
        <dbReference type="EMBL" id="KAL1380767.1"/>
    </source>
</evidence>
<comment type="caution">
    <text evidence="2">The sequence shown here is derived from an EMBL/GenBank/DDBJ whole genome shotgun (WGS) entry which is preliminary data.</text>
</comment>
<dbReference type="AlphaFoldDB" id="A0ABD1CWG1"/>
<reference evidence="2 3" key="1">
    <citation type="submission" date="2024-05" db="EMBL/GenBank/DDBJ databases">
        <title>Culex pipiens pipiens assembly and annotation.</title>
        <authorList>
            <person name="Alout H."/>
            <person name="Durand T."/>
        </authorList>
    </citation>
    <scope>NUCLEOTIDE SEQUENCE [LARGE SCALE GENOMIC DNA]</scope>
    <source>
        <strain evidence="2">HA-2024</strain>
        <tissue evidence="2">Whole body</tissue>
    </source>
</reference>
<sequence>MFRAYGSLPPSECSSPAAILPTECSFGALQDDPLAGWTGPIGSPAASTLGRSISMFDGTTMSPTTYTGEAGPRQWPIGFGNGTGGGGGGRGSRSNGIGSYDEDPVDTSGLSNL</sequence>
<evidence type="ECO:0000313" key="3">
    <source>
        <dbReference type="Proteomes" id="UP001562425"/>
    </source>
</evidence>
<proteinExistence type="predicted"/>
<keyword evidence="3" id="KW-1185">Reference proteome</keyword>
<feature type="non-terminal residue" evidence="2">
    <location>
        <position position="113"/>
    </location>
</feature>
<feature type="compositionally biased region" description="Gly residues" evidence="1">
    <location>
        <begin position="79"/>
        <end position="91"/>
    </location>
</feature>
<name>A0ABD1CWG1_CULPP</name>